<evidence type="ECO:0008006" key="3">
    <source>
        <dbReference type="Google" id="ProtNLM"/>
    </source>
</evidence>
<organism evidence="1 2">
    <name type="scientific">Belliella marina</name>
    <dbReference type="NCBI Taxonomy" id="1644146"/>
    <lineage>
        <taxon>Bacteria</taxon>
        <taxon>Pseudomonadati</taxon>
        <taxon>Bacteroidota</taxon>
        <taxon>Cytophagia</taxon>
        <taxon>Cytophagales</taxon>
        <taxon>Cyclobacteriaceae</taxon>
        <taxon>Belliella</taxon>
    </lineage>
</organism>
<dbReference type="RefSeq" id="WP_376886427.1">
    <property type="nucleotide sequence ID" value="NZ_JBHUHR010000031.1"/>
</dbReference>
<gene>
    <name evidence="1" type="ORF">ACFSKL_11725</name>
</gene>
<comment type="caution">
    <text evidence="1">The sequence shown here is derived from an EMBL/GenBank/DDBJ whole genome shotgun (WGS) entry which is preliminary data.</text>
</comment>
<dbReference type="EMBL" id="JBHUHR010000031">
    <property type="protein sequence ID" value="MFD2035465.1"/>
    <property type="molecule type" value="Genomic_DNA"/>
</dbReference>
<dbReference type="Proteomes" id="UP001597361">
    <property type="component" value="Unassembled WGS sequence"/>
</dbReference>
<proteinExistence type="predicted"/>
<evidence type="ECO:0000313" key="2">
    <source>
        <dbReference type="Proteomes" id="UP001597361"/>
    </source>
</evidence>
<keyword evidence="2" id="KW-1185">Reference proteome</keyword>
<sequence>MENKNRYYLLLKKDNGQHNEIELGEKLGLDEDETSEIISQLLLEHRIQYKQNRFCEYKIMGKSKHKTKSNI</sequence>
<reference evidence="2" key="1">
    <citation type="journal article" date="2019" name="Int. J. Syst. Evol. Microbiol.">
        <title>The Global Catalogue of Microorganisms (GCM) 10K type strain sequencing project: providing services to taxonomists for standard genome sequencing and annotation.</title>
        <authorList>
            <consortium name="The Broad Institute Genomics Platform"/>
            <consortium name="The Broad Institute Genome Sequencing Center for Infectious Disease"/>
            <person name="Wu L."/>
            <person name="Ma J."/>
        </authorList>
    </citation>
    <scope>NUCLEOTIDE SEQUENCE [LARGE SCALE GENOMIC DNA]</scope>
    <source>
        <strain evidence="2">CGMCC 1.15180</strain>
    </source>
</reference>
<evidence type="ECO:0000313" key="1">
    <source>
        <dbReference type="EMBL" id="MFD2035465.1"/>
    </source>
</evidence>
<protein>
    <recommendedName>
        <fullName evidence="3">MarR family transcriptional regulator</fullName>
    </recommendedName>
</protein>
<name>A0ABW4VPL8_9BACT</name>
<accession>A0ABW4VPL8</accession>